<protein>
    <submittedName>
        <fullName evidence="2 3">Chitin-binding domain-containing protein</fullName>
    </submittedName>
</protein>
<evidence type="ECO:0000313" key="2">
    <source>
        <dbReference type="EMBL" id="KFB46466.1"/>
    </source>
</evidence>
<name>A0A084W8C2_ANOSI</name>
<evidence type="ECO:0000256" key="1">
    <source>
        <dbReference type="SAM" id="MobiDB-lite"/>
    </source>
</evidence>
<sequence>MRRRWTASGSSLGDFESEPTAKRSRDLLDVSDDKPMIVVSEVSVLRPMRRRPVSGSFPSAKGSAGLMEYDFPADMFQTVHPHHDGFGFVGGERILDARLGDVTFKETDMM</sequence>
<dbReference type="AlphaFoldDB" id="A0A084W8C2"/>
<dbReference type="EnsemblMetazoa" id="ASIC014451-RA">
    <property type="protein sequence ID" value="ASIC014451-PA"/>
    <property type="gene ID" value="ASIC014451"/>
</dbReference>
<evidence type="ECO:0000313" key="3">
    <source>
        <dbReference type="EnsemblMetazoa" id="ASIC014451-PA"/>
    </source>
</evidence>
<organism evidence="2">
    <name type="scientific">Anopheles sinensis</name>
    <name type="common">Mosquito</name>
    <dbReference type="NCBI Taxonomy" id="74873"/>
    <lineage>
        <taxon>Eukaryota</taxon>
        <taxon>Metazoa</taxon>
        <taxon>Ecdysozoa</taxon>
        <taxon>Arthropoda</taxon>
        <taxon>Hexapoda</taxon>
        <taxon>Insecta</taxon>
        <taxon>Pterygota</taxon>
        <taxon>Neoptera</taxon>
        <taxon>Endopterygota</taxon>
        <taxon>Diptera</taxon>
        <taxon>Nematocera</taxon>
        <taxon>Culicoidea</taxon>
        <taxon>Culicidae</taxon>
        <taxon>Anophelinae</taxon>
        <taxon>Anopheles</taxon>
    </lineage>
</organism>
<proteinExistence type="predicted"/>
<evidence type="ECO:0000313" key="4">
    <source>
        <dbReference type="Proteomes" id="UP000030765"/>
    </source>
</evidence>
<gene>
    <name evidence="2" type="ORF">ZHAS_00014451</name>
</gene>
<dbReference type="VEuPathDB" id="VectorBase:ASIC014451"/>
<dbReference type="EMBL" id="ATLV01021410">
    <property type="status" value="NOT_ANNOTATED_CDS"/>
    <property type="molecule type" value="Genomic_DNA"/>
</dbReference>
<feature type="region of interest" description="Disordered" evidence="1">
    <location>
        <begin position="1"/>
        <end position="27"/>
    </location>
</feature>
<dbReference type="EMBL" id="KE525318">
    <property type="protein sequence ID" value="KFB46466.1"/>
    <property type="molecule type" value="Genomic_DNA"/>
</dbReference>
<keyword evidence="4" id="KW-1185">Reference proteome</keyword>
<dbReference type="Proteomes" id="UP000030765">
    <property type="component" value="Unassembled WGS sequence"/>
</dbReference>
<reference evidence="3" key="2">
    <citation type="submission" date="2020-05" db="UniProtKB">
        <authorList>
            <consortium name="EnsemblMetazoa"/>
        </authorList>
    </citation>
    <scope>IDENTIFICATION</scope>
</reference>
<reference evidence="2 4" key="1">
    <citation type="journal article" date="2014" name="BMC Genomics">
        <title>Genome sequence of Anopheles sinensis provides insight into genetics basis of mosquito competence for malaria parasites.</title>
        <authorList>
            <person name="Zhou D."/>
            <person name="Zhang D."/>
            <person name="Ding G."/>
            <person name="Shi L."/>
            <person name="Hou Q."/>
            <person name="Ye Y."/>
            <person name="Xu Y."/>
            <person name="Zhou H."/>
            <person name="Xiong C."/>
            <person name="Li S."/>
            <person name="Yu J."/>
            <person name="Hong S."/>
            <person name="Yu X."/>
            <person name="Zou P."/>
            <person name="Chen C."/>
            <person name="Chang X."/>
            <person name="Wang W."/>
            <person name="Lv Y."/>
            <person name="Sun Y."/>
            <person name="Ma L."/>
            <person name="Shen B."/>
            <person name="Zhu C."/>
        </authorList>
    </citation>
    <scope>NUCLEOTIDE SEQUENCE [LARGE SCALE GENOMIC DNA]</scope>
</reference>
<accession>A0A084W8C2</accession>